<evidence type="ECO:0000256" key="1">
    <source>
        <dbReference type="ARBA" id="ARBA00001971"/>
    </source>
</evidence>
<dbReference type="InterPro" id="IPR001128">
    <property type="entry name" value="Cyt_P450"/>
</dbReference>
<dbReference type="GeneID" id="25297691"/>
<evidence type="ECO:0000256" key="5">
    <source>
        <dbReference type="PIRSR" id="PIRSR602403-1"/>
    </source>
</evidence>
<dbReference type="STRING" id="1442369.A0A0D2IV28"/>
<dbReference type="OrthoDB" id="1470350at2759"/>
<dbReference type="GO" id="GO:0020037">
    <property type="term" value="F:heme binding"/>
    <property type="evidence" value="ECO:0007669"/>
    <property type="project" value="InterPro"/>
</dbReference>
<dbReference type="GO" id="GO:0005506">
    <property type="term" value="F:iron ion binding"/>
    <property type="evidence" value="ECO:0007669"/>
    <property type="project" value="InterPro"/>
</dbReference>
<evidence type="ECO:0000256" key="4">
    <source>
        <dbReference type="ARBA" id="ARBA00023004"/>
    </source>
</evidence>
<keyword evidence="5" id="KW-0349">Heme</keyword>
<dbReference type="InterPro" id="IPR002403">
    <property type="entry name" value="Cyt_P450_E_grp-IV"/>
</dbReference>
<evidence type="ECO:0000256" key="2">
    <source>
        <dbReference type="ARBA" id="ARBA00010617"/>
    </source>
</evidence>
<dbReference type="EMBL" id="KN847482">
    <property type="protein sequence ID" value="KIX00555.1"/>
    <property type="molecule type" value="Genomic_DNA"/>
</dbReference>
<comment type="similarity">
    <text evidence="2">Belongs to the cytochrome P450 family.</text>
</comment>
<dbReference type="GO" id="GO:0004497">
    <property type="term" value="F:monooxygenase activity"/>
    <property type="evidence" value="ECO:0007669"/>
    <property type="project" value="InterPro"/>
</dbReference>
<proteinExistence type="inferred from homology"/>
<dbReference type="InterPro" id="IPR050121">
    <property type="entry name" value="Cytochrome_P450_monoxygenase"/>
</dbReference>
<keyword evidence="7" id="KW-1185">Reference proteome</keyword>
<dbReference type="RefSeq" id="XP_013267691.1">
    <property type="nucleotide sequence ID" value="XM_013412237.1"/>
</dbReference>
<gene>
    <name evidence="6" type="ORF">Z518_09620</name>
</gene>
<dbReference type="VEuPathDB" id="FungiDB:Z518_09620"/>
<accession>A0A0D2IV28</accession>
<keyword evidence="3 5" id="KW-0479">Metal-binding</keyword>
<dbReference type="HOGENOM" id="CLU_025001_1_0_1"/>
<dbReference type="Pfam" id="PF00067">
    <property type="entry name" value="p450"/>
    <property type="match status" value="2"/>
</dbReference>
<dbReference type="AlphaFoldDB" id="A0A0D2IV28"/>
<reference evidence="6 7" key="1">
    <citation type="submission" date="2015-01" db="EMBL/GenBank/DDBJ databases">
        <title>The Genome Sequence of Rhinocladiella mackenzie CBS 650.93.</title>
        <authorList>
            <consortium name="The Broad Institute Genomics Platform"/>
            <person name="Cuomo C."/>
            <person name="de Hoog S."/>
            <person name="Gorbushina A."/>
            <person name="Stielow B."/>
            <person name="Teixiera M."/>
            <person name="Abouelleil A."/>
            <person name="Chapman S.B."/>
            <person name="Priest M."/>
            <person name="Young S.K."/>
            <person name="Wortman J."/>
            <person name="Nusbaum C."/>
            <person name="Birren B."/>
        </authorList>
    </citation>
    <scope>NUCLEOTIDE SEQUENCE [LARGE SCALE GENOMIC DNA]</scope>
    <source>
        <strain evidence="6 7">CBS 650.93</strain>
    </source>
</reference>
<comment type="cofactor">
    <cofactor evidence="1 5">
        <name>heme</name>
        <dbReference type="ChEBI" id="CHEBI:30413"/>
    </cofactor>
</comment>
<evidence type="ECO:0000313" key="6">
    <source>
        <dbReference type="EMBL" id="KIX00555.1"/>
    </source>
</evidence>
<evidence type="ECO:0000256" key="3">
    <source>
        <dbReference type="ARBA" id="ARBA00022723"/>
    </source>
</evidence>
<dbReference type="Proteomes" id="UP000053617">
    <property type="component" value="Unassembled WGS sequence"/>
</dbReference>
<dbReference type="Gene3D" id="1.10.630.10">
    <property type="entry name" value="Cytochrome P450"/>
    <property type="match status" value="1"/>
</dbReference>
<dbReference type="InterPro" id="IPR036396">
    <property type="entry name" value="Cyt_P450_sf"/>
</dbReference>
<dbReference type="GO" id="GO:0016705">
    <property type="term" value="F:oxidoreductase activity, acting on paired donors, with incorporation or reduction of molecular oxygen"/>
    <property type="evidence" value="ECO:0007669"/>
    <property type="project" value="InterPro"/>
</dbReference>
<name>A0A0D2IV28_9EURO</name>
<evidence type="ECO:0000313" key="7">
    <source>
        <dbReference type="Proteomes" id="UP000053617"/>
    </source>
</evidence>
<feature type="binding site" description="axial binding residue" evidence="5">
    <location>
        <position position="516"/>
    </location>
    <ligand>
        <name>heme</name>
        <dbReference type="ChEBI" id="CHEBI:30413"/>
    </ligand>
    <ligandPart>
        <name>Fe</name>
        <dbReference type="ChEBI" id="CHEBI:18248"/>
    </ligandPart>
</feature>
<dbReference type="SUPFAM" id="SSF48264">
    <property type="entry name" value="Cytochrome P450"/>
    <property type="match status" value="1"/>
</dbReference>
<organism evidence="6 7">
    <name type="scientific">Rhinocladiella mackenziei CBS 650.93</name>
    <dbReference type="NCBI Taxonomy" id="1442369"/>
    <lineage>
        <taxon>Eukaryota</taxon>
        <taxon>Fungi</taxon>
        <taxon>Dikarya</taxon>
        <taxon>Ascomycota</taxon>
        <taxon>Pezizomycotina</taxon>
        <taxon>Eurotiomycetes</taxon>
        <taxon>Chaetothyriomycetidae</taxon>
        <taxon>Chaetothyriales</taxon>
        <taxon>Herpotrichiellaceae</taxon>
        <taxon>Rhinocladiella</taxon>
    </lineage>
</organism>
<dbReference type="PRINTS" id="PR00385">
    <property type="entry name" value="P450"/>
</dbReference>
<sequence length="569" mass="64412">MNALFDGPFVIGIGLLAFVLYVLKRAYPRPYPGIPYNSASSRKLWGDAPGLLAAINQDPNKWVFEQNRNLNAPIAQLFLAPFAKPTIIIDDVREVKDILSNRTNVFDRAARTQDAYRNLLPHCSLVKLTTPAFKAQRRFWEGVTGTPFLRRVAEPKIYRCALGLIDLLKAQAEMAGGRPFHCFDGFDVAAFELIWEVVFGTPENAINNARNDVLKATPKTVQPPSLDSAAELPAIRKPYMCDTVSFFISTIAKSLRSVFPAWKLWYLRQQPVYKERLAWKINTINGHIESTRAKLAELSEDQLVELEETSSVVTGVRRHLLAQIRQGKPNNVNFSSSVRDEIHDELFMLLVAGHETKAVLLSWSVKFLIASPEKQQKLRKALADAFPGRSKGEQPSLKAISSTSIPYLDAYMEESIRVANTSPRFVRKTTTDTQVLGYQIPKGATVFLNPYIGTQPFDIPENVRSQTSRSSKDSFELYWGPNGMDDFQPERWLAENGSFNPRQFPRLAFSAGPRMCYGRNLALMEFRINLVLLVLNFDFEPLPKGLDSMESQQRLFRMPRQCYVRLSPL</sequence>
<dbReference type="PANTHER" id="PTHR24305">
    <property type="entry name" value="CYTOCHROME P450"/>
    <property type="match status" value="1"/>
</dbReference>
<dbReference type="PANTHER" id="PTHR24305:SF166">
    <property type="entry name" value="CYTOCHROME P450 12A4, MITOCHONDRIAL-RELATED"/>
    <property type="match status" value="1"/>
</dbReference>
<dbReference type="PRINTS" id="PR00465">
    <property type="entry name" value="EP450IV"/>
</dbReference>
<protein>
    <submittedName>
        <fullName evidence="6">Rhinocladiella mackenziei CBS 650.93 unplaced genomic scaffold supercont1.8, whole genome shotgun sequence</fullName>
    </submittedName>
</protein>
<keyword evidence="4 5" id="KW-0408">Iron</keyword>